<dbReference type="GO" id="GO:0070847">
    <property type="term" value="C:core mediator complex"/>
    <property type="evidence" value="ECO:0007669"/>
    <property type="project" value="TreeGrafter"/>
</dbReference>
<dbReference type="STRING" id="307507.A0A2V0NU22"/>
<organism evidence="7 8">
    <name type="scientific">Raphidocelis subcapitata</name>
    <dbReference type="NCBI Taxonomy" id="307507"/>
    <lineage>
        <taxon>Eukaryota</taxon>
        <taxon>Viridiplantae</taxon>
        <taxon>Chlorophyta</taxon>
        <taxon>core chlorophytes</taxon>
        <taxon>Chlorophyceae</taxon>
        <taxon>CS clade</taxon>
        <taxon>Sphaeropleales</taxon>
        <taxon>Selenastraceae</taxon>
        <taxon>Raphidocelis</taxon>
    </lineage>
</organism>
<dbReference type="FunCoup" id="A0A2V0NU22">
    <property type="interactions" value="1922"/>
</dbReference>
<evidence type="ECO:0000256" key="6">
    <source>
        <dbReference type="RuleBase" id="RU364060"/>
    </source>
</evidence>
<evidence type="ECO:0000313" key="8">
    <source>
        <dbReference type="Proteomes" id="UP000247498"/>
    </source>
</evidence>
<keyword evidence="8" id="KW-1185">Reference proteome</keyword>
<name>A0A2V0NU22_9CHLO</name>
<dbReference type="Proteomes" id="UP000247498">
    <property type="component" value="Unassembled WGS sequence"/>
</dbReference>
<dbReference type="GO" id="GO:0016592">
    <property type="term" value="C:mediator complex"/>
    <property type="evidence" value="ECO:0007669"/>
    <property type="project" value="InterPro"/>
</dbReference>
<dbReference type="InterPro" id="IPR037212">
    <property type="entry name" value="Med7/Med21-like"/>
</dbReference>
<dbReference type="InterPro" id="IPR009244">
    <property type="entry name" value="Mediatior_Med7"/>
</dbReference>
<evidence type="ECO:0000313" key="7">
    <source>
        <dbReference type="EMBL" id="GBF91126.1"/>
    </source>
</evidence>
<dbReference type="PANTHER" id="PTHR21428">
    <property type="entry name" value="MEDIATOR OF RNA POLYMERASE II TRANSCRIPTION SUBUNIT 7"/>
    <property type="match status" value="1"/>
</dbReference>
<dbReference type="EMBL" id="BDRX01000022">
    <property type="protein sequence ID" value="GBF91126.1"/>
    <property type="molecule type" value="Genomic_DNA"/>
</dbReference>
<keyword evidence="3 6" id="KW-0805">Transcription regulation</keyword>
<sequence length="198" mass="20397">MAELGAVSQFPAPPHFYTLYRDGPSAGPPPPPAPADGDLTVLGAPFSLKEPLLPPLEVGALFTTGPDGTIDAKAELLRLNRALLVLFLELLSVLVDQPTAYAETLTRVICALQNMQHLVNVTRIQQARATLEFTLQQQIARKRAALDALRQTVAGVRERLGAAAAALAAAGGDAAESAPKATAAAAAAAGGAVAMDTS</sequence>
<keyword evidence="5 6" id="KW-0539">Nucleus</keyword>
<proteinExistence type="inferred from homology"/>
<comment type="function">
    <text evidence="6">Component of the Mediator complex, a coactivator involved in the regulated transcription of nearly all RNA polymerase II-dependent genes. Mediator functions as a bridge to convey information from gene-specific regulatory proteins to the basal RNA polymerase II transcription machinery.</text>
</comment>
<dbReference type="Gene3D" id="6.10.140.200">
    <property type="match status" value="1"/>
</dbReference>
<dbReference type="AlphaFoldDB" id="A0A2V0NU22"/>
<dbReference type="GO" id="GO:0003712">
    <property type="term" value="F:transcription coregulator activity"/>
    <property type="evidence" value="ECO:0007669"/>
    <property type="project" value="InterPro"/>
</dbReference>
<keyword evidence="4 6" id="KW-0804">Transcription</keyword>
<accession>A0A2V0NU22</accession>
<comment type="similarity">
    <text evidence="2 6">Belongs to the Mediator complex subunit 7 family.</text>
</comment>
<comment type="subcellular location">
    <subcellularLocation>
        <location evidence="1 6">Nucleus</location>
    </subcellularLocation>
</comment>
<dbReference type="InterPro" id="IPR044888">
    <property type="entry name" value="Mediatior_Med7_sf"/>
</dbReference>
<dbReference type="OrthoDB" id="10253553at2759"/>
<dbReference type="Pfam" id="PF05983">
    <property type="entry name" value="Med7"/>
    <property type="match status" value="1"/>
</dbReference>
<comment type="caution">
    <text evidence="7">The sequence shown here is derived from an EMBL/GenBank/DDBJ whole genome shotgun (WGS) entry which is preliminary data.</text>
</comment>
<dbReference type="InParanoid" id="A0A2V0NU22"/>
<evidence type="ECO:0000256" key="2">
    <source>
        <dbReference type="ARBA" id="ARBA00009994"/>
    </source>
</evidence>
<comment type="subunit">
    <text evidence="6">Component of the Mediator complex.</text>
</comment>
<evidence type="ECO:0000256" key="5">
    <source>
        <dbReference type="ARBA" id="ARBA00023242"/>
    </source>
</evidence>
<evidence type="ECO:0000256" key="3">
    <source>
        <dbReference type="ARBA" id="ARBA00023015"/>
    </source>
</evidence>
<evidence type="ECO:0000256" key="1">
    <source>
        <dbReference type="ARBA" id="ARBA00004123"/>
    </source>
</evidence>
<evidence type="ECO:0000256" key="4">
    <source>
        <dbReference type="ARBA" id="ARBA00023163"/>
    </source>
</evidence>
<protein>
    <recommendedName>
        <fullName evidence="6">Mediator of RNA polymerase II transcription subunit 7</fullName>
    </recommendedName>
</protein>
<gene>
    <name evidence="7" type="ORF">Rsub_04795</name>
</gene>
<dbReference type="GO" id="GO:0006357">
    <property type="term" value="P:regulation of transcription by RNA polymerase II"/>
    <property type="evidence" value="ECO:0007669"/>
    <property type="project" value="InterPro"/>
</dbReference>
<reference evidence="7 8" key="1">
    <citation type="journal article" date="2018" name="Sci. Rep.">
        <title>Raphidocelis subcapitata (=Pseudokirchneriella subcapitata) provides an insight into genome evolution and environmental adaptations in the Sphaeropleales.</title>
        <authorList>
            <person name="Suzuki S."/>
            <person name="Yamaguchi H."/>
            <person name="Nakajima N."/>
            <person name="Kawachi M."/>
        </authorList>
    </citation>
    <scope>NUCLEOTIDE SEQUENCE [LARGE SCALE GENOMIC DNA]</scope>
    <source>
        <strain evidence="7 8">NIES-35</strain>
    </source>
</reference>
<dbReference type="SUPFAM" id="SSF140718">
    <property type="entry name" value="Mediator hinge subcomplex-like"/>
    <property type="match status" value="1"/>
</dbReference>
<keyword evidence="6" id="KW-0010">Activator</keyword>
<dbReference type="PANTHER" id="PTHR21428:SF11">
    <property type="entry name" value="MEDIATOR OF RNA POLYMERASE II TRANSCRIPTION SUBUNIT 7"/>
    <property type="match status" value="1"/>
</dbReference>